<dbReference type="VEuPathDB" id="FungiDB:LCOR_01458.1"/>
<organism evidence="1 2">
    <name type="scientific">Lichtheimia corymbifera JMRC:FSU:9682</name>
    <dbReference type="NCBI Taxonomy" id="1263082"/>
    <lineage>
        <taxon>Eukaryota</taxon>
        <taxon>Fungi</taxon>
        <taxon>Fungi incertae sedis</taxon>
        <taxon>Mucoromycota</taxon>
        <taxon>Mucoromycotina</taxon>
        <taxon>Mucoromycetes</taxon>
        <taxon>Mucorales</taxon>
        <taxon>Lichtheimiaceae</taxon>
        <taxon>Lichtheimia</taxon>
    </lineage>
</organism>
<evidence type="ECO:0000313" key="2">
    <source>
        <dbReference type="Proteomes" id="UP000027586"/>
    </source>
</evidence>
<evidence type="ECO:0000313" key="1">
    <source>
        <dbReference type="EMBL" id="CDH49723.1"/>
    </source>
</evidence>
<keyword evidence="2" id="KW-1185">Reference proteome</keyword>
<proteinExistence type="predicted"/>
<dbReference type="Proteomes" id="UP000027586">
    <property type="component" value="Unassembled WGS sequence"/>
</dbReference>
<dbReference type="AlphaFoldDB" id="A0A068RHR3"/>
<reference evidence="1" key="1">
    <citation type="submission" date="2013-08" db="EMBL/GenBank/DDBJ databases">
        <title>Gene expansion shapes genome architecture in the human pathogen Lichtheimia corymbifera: an evolutionary genomics analysis in the ancient terrestrial Mucorales (Mucoromycotina).</title>
        <authorList>
            <person name="Schwartze V.U."/>
            <person name="Winter S."/>
            <person name="Shelest E."/>
            <person name="Marcet-Houben M."/>
            <person name="Horn F."/>
            <person name="Wehner S."/>
            <person name="Hoffmann K."/>
            <person name="Riege K."/>
            <person name="Sammeth M."/>
            <person name="Nowrousian M."/>
            <person name="Valiante V."/>
            <person name="Linde J."/>
            <person name="Jacobsen I.D."/>
            <person name="Marz M."/>
            <person name="Brakhage A.A."/>
            <person name="Gabaldon T."/>
            <person name="Bocker S."/>
            <person name="Voigt K."/>
        </authorList>
    </citation>
    <scope>NUCLEOTIDE SEQUENCE [LARGE SCALE GENOMIC DNA]</scope>
    <source>
        <strain evidence="1">FSU 9682</strain>
    </source>
</reference>
<name>A0A068RHR3_9FUNG</name>
<comment type="caution">
    <text evidence="1">The sequence shown here is derived from an EMBL/GenBank/DDBJ whole genome shotgun (WGS) entry which is preliminary data.</text>
</comment>
<dbReference type="EMBL" id="CBTN010000004">
    <property type="protein sequence ID" value="CDH49723.1"/>
    <property type="molecule type" value="Genomic_DNA"/>
</dbReference>
<sequence length="96" mass="10705">MTHSSIADAFRKPCASLLSYFHCHCCHRELVALSLSYLSRCVYKVGSGRSHHYCNLDLHSSLAYHTAHILKVDLSNDVHIPLQEIRGSLALSIPST</sequence>
<gene>
    <name evidence="1" type="ORF">LCOR_01458.1</name>
</gene>
<accession>A0A068RHR3</accession>
<protein>
    <submittedName>
        <fullName evidence="1">Uncharacterized protein</fullName>
    </submittedName>
</protein>